<protein>
    <submittedName>
        <fullName evidence="1">Uncharacterized protein</fullName>
    </submittedName>
</protein>
<dbReference type="EMBL" id="QUMQ01000001">
    <property type="protein sequence ID" value="REF97964.1"/>
    <property type="molecule type" value="Genomic_DNA"/>
</dbReference>
<sequence>MTDINASEQTVTGAAKAGELFDYSIQRAAPYGGFGQSLWFGPVGGDDELRVDIDMEVGRASVTWLPDGRYAVELPADQPLTVQWTVDDAPVEIPAELVRVSTATARRLVTDYVASGRRPLIDWVANPS</sequence>
<dbReference type="AlphaFoldDB" id="A0A3D9ZMX2"/>
<dbReference type="Proteomes" id="UP000256913">
    <property type="component" value="Unassembled WGS sequence"/>
</dbReference>
<comment type="caution">
    <text evidence="1">The sequence shown here is derived from an EMBL/GenBank/DDBJ whole genome shotgun (WGS) entry which is preliminary data.</text>
</comment>
<proteinExistence type="predicted"/>
<reference evidence="1 2" key="1">
    <citation type="submission" date="2018-08" db="EMBL/GenBank/DDBJ databases">
        <title>Sequencing the genomes of 1000 actinobacteria strains.</title>
        <authorList>
            <person name="Klenk H.-P."/>
        </authorList>
    </citation>
    <scope>NUCLEOTIDE SEQUENCE [LARGE SCALE GENOMIC DNA]</scope>
    <source>
        <strain evidence="1 2">DSM 44099</strain>
    </source>
</reference>
<name>A0A3D9ZMX2_9ACTN</name>
<evidence type="ECO:0000313" key="2">
    <source>
        <dbReference type="Proteomes" id="UP000256913"/>
    </source>
</evidence>
<gene>
    <name evidence="1" type="ORF">DFJ67_3973</name>
</gene>
<accession>A0A3D9ZMX2</accession>
<keyword evidence="2" id="KW-1185">Reference proteome</keyword>
<organism evidence="1 2">
    <name type="scientific">Asanoa ferruginea</name>
    <dbReference type="NCBI Taxonomy" id="53367"/>
    <lineage>
        <taxon>Bacteria</taxon>
        <taxon>Bacillati</taxon>
        <taxon>Actinomycetota</taxon>
        <taxon>Actinomycetes</taxon>
        <taxon>Micromonosporales</taxon>
        <taxon>Micromonosporaceae</taxon>
        <taxon>Asanoa</taxon>
    </lineage>
</organism>
<evidence type="ECO:0000313" key="1">
    <source>
        <dbReference type="EMBL" id="REF97964.1"/>
    </source>
</evidence>